<feature type="signal peptide" evidence="1">
    <location>
        <begin position="1"/>
        <end position="17"/>
    </location>
</feature>
<proteinExistence type="predicted"/>
<feature type="chain" id="PRO_5016312180" description="Secreted protein" evidence="1">
    <location>
        <begin position="18"/>
        <end position="94"/>
    </location>
</feature>
<name>A0A2Z7B7Q8_9LAMI</name>
<keyword evidence="3" id="KW-1185">Reference proteome</keyword>
<evidence type="ECO:0000256" key="1">
    <source>
        <dbReference type="SAM" id="SignalP"/>
    </source>
</evidence>
<gene>
    <name evidence="2" type="ORF">F511_24512</name>
</gene>
<dbReference type="AlphaFoldDB" id="A0A2Z7B7Q8"/>
<dbReference type="EMBL" id="KV008263">
    <property type="protein sequence ID" value="KZV30505.1"/>
    <property type="molecule type" value="Genomic_DNA"/>
</dbReference>
<organism evidence="2 3">
    <name type="scientific">Dorcoceras hygrometricum</name>
    <dbReference type="NCBI Taxonomy" id="472368"/>
    <lineage>
        <taxon>Eukaryota</taxon>
        <taxon>Viridiplantae</taxon>
        <taxon>Streptophyta</taxon>
        <taxon>Embryophyta</taxon>
        <taxon>Tracheophyta</taxon>
        <taxon>Spermatophyta</taxon>
        <taxon>Magnoliopsida</taxon>
        <taxon>eudicotyledons</taxon>
        <taxon>Gunneridae</taxon>
        <taxon>Pentapetalae</taxon>
        <taxon>asterids</taxon>
        <taxon>lamiids</taxon>
        <taxon>Lamiales</taxon>
        <taxon>Gesneriaceae</taxon>
        <taxon>Didymocarpoideae</taxon>
        <taxon>Trichosporeae</taxon>
        <taxon>Loxocarpinae</taxon>
        <taxon>Dorcoceras</taxon>
    </lineage>
</organism>
<evidence type="ECO:0008006" key="4">
    <source>
        <dbReference type="Google" id="ProtNLM"/>
    </source>
</evidence>
<keyword evidence="1" id="KW-0732">Signal</keyword>
<accession>A0A2Z7B7Q8</accession>
<evidence type="ECO:0000313" key="2">
    <source>
        <dbReference type="EMBL" id="KZV30505.1"/>
    </source>
</evidence>
<evidence type="ECO:0000313" key="3">
    <source>
        <dbReference type="Proteomes" id="UP000250235"/>
    </source>
</evidence>
<dbReference type="Proteomes" id="UP000250235">
    <property type="component" value="Unassembled WGS sequence"/>
</dbReference>
<sequence length="94" mass="10018">MVSCALPWMLLCAYVIAVDFSCCDARASGDTALSSPCWDMLATMRRVVNYHSSWARQRQVELFDASGIWVLCQGNPGFIAGRGFNPAGGAPGGG</sequence>
<reference evidence="2 3" key="1">
    <citation type="journal article" date="2015" name="Proc. Natl. Acad. Sci. U.S.A.">
        <title>The resurrection genome of Boea hygrometrica: A blueprint for survival of dehydration.</title>
        <authorList>
            <person name="Xiao L."/>
            <person name="Yang G."/>
            <person name="Zhang L."/>
            <person name="Yang X."/>
            <person name="Zhao S."/>
            <person name="Ji Z."/>
            <person name="Zhou Q."/>
            <person name="Hu M."/>
            <person name="Wang Y."/>
            <person name="Chen M."/>
            <person name="Xu Y."/>
            <person name="Jin H."/>
            <person name="Xiao X."/>
            <person name="Hu G."/>
            <person name="Bao F."/>
            <person name="Hu Y."/>
            <person name="Wan P."/>
            <person name="Li L."/>
            <person name="Deng X."/>
            <person name="Kuang T."/>
            <person name="Xiang C."/>
            <person name="Zhu J.K."/>
            <person name="Oliver M.J."/>
            <person name="He Y."/>
        </authorList>
    </citation>
    <scope>NUCLEOTIDE SEQUENCE [LARGE SCALE GENOMIC DNA]</scope>
    <source>
        <strain evidence="3">cv. XS01</strain>
    </source>
</reference>
<protein>
    <recommendedName>
        <fullName evidence="4">Secreted protein</fullName>
    </recommendedName>
</protein>